<keyword evidence="6" id="KW-1185">Reference proteome</keyword>
<dbReference type="RefSeq" id="WP_378248168.1">
    <property type="nucleotide sequence ID" value="NZ_JBHSKF010000006.1"/>
</dbReference>
<dbReference type="Pfam" id="PF12399">
    <property type="entry name" value="BCA_ABC_TP_C"/>
    <property type="match status" value="1"/>
</dbReference>
<evidence type="ECO:0000256" key="3">
    <source>
        <dbReference type="ARBA" id="ARBA00022840"/>
    </source>
</evidence>
<dbReference type="GO" id="GO:0005524">
    <property type="term" value="F:ATP binding"/>
    <property type="evidence" value="ECO:0007669"/>
    <property type="project" value="UniProtKB-KW"/>
</dbReference>
<keyword evidence="3 5" id="KW-0067">ATP-binding</keyword>
<dbReference type="CDD" id="cd03219">
    <property type="entry name" value="ABC_Mj1267_LivG_branched"/>
    <property type="match status" value="1"/>
</dbReference>
<protein>
    <submittedName>
        <fullName evidence="5">ABC transporter ATP-binding protein</fullName>
    </submittedName>
</protein>
<dbReference type="SMART" id="SM00382">
    <property type="entry name" value="AAA"/>
    <property type="match status" value="1"/>
</dbReference>
<comment type="caution">
    <text evidence="5">The sequence shown here is derived from an EMBL/GenBank/DDBJ whole genome shotgun (WGS) entry which is preliminary data.</text>
</comment>
<evidence type="ECO:0000259" key="4">
    <source>
        <dbReference type="PROSITE" id="PS50893"/>
    </source>
</evidence>
<evidence type="ECO:0000313" key="5">
    <source>
        <dbReference type="EMBL" id="MFC5288315.1"/>
    </source>
</evidence>
<dbReference type="InterPro" id="IPR051120">
    <property type="entry name" value="ABC_AA/LPS_Transport"/>
</dbReference>
<dbReference type="SUPFAM" id="SSF52540">
    <property type="entry name" value="P-loop containing nucleoside triphosphate hydrolases"/>
    <property type="match status" value="1"/>
</dbReference>
<dbReference type="Pfam" id="PF00005">
    <property type="entry name" value="ABC_tran"/>
    <property type="match status" value="1"/>
</dbReference>
<dbReference type="InterPro" id="IPR003439">
    <property type="entry name" value="ABC_transporter-like_ATP-bd"/>
</dbReference>
<evidence type="ECO:0000313" key="6">
    <source>
        <dbReference type="Proteomes" id="UP001596157"/>
    </source>
</evidence>
<dbReference type="InterPro" id="IPR027417">
    <property type="entry name" value="P-loop_NTPase"/>
</dbReference>
<feature type="domain" description="ABC transporter" evidence="4">
    <location>
        <begin position="22"/>
        <end position="270"/>
    </location>
</feature>
<keyword evidence="1" id="KW-0813">Transport</keyword>
<keyword evidence="2" id="KW-0547">Nucleotide-binding</keyword>
<dbReference type="InterPro" id="IPR003593">
    <property type="entry name" value="AAA+_ATPase"/>
</dbReference>
<evidence type="ECO:0000256" key="1">
    <source>
        <dbReference type="ARBA" id="ARBA00022448"/>
    </source>
</evidence>
<name>A0ABW0EQM2_9PSEU</name>
<dbReference type="InterPro" id="IPR032823">
    <property type="entry name" value="BCA_ABC_TP_C"/>
</dbReference>
<dbReference type="PANTHER" id="PTHR45772:SF1">
    <property type="entry name" value="ABC TRANSPORTER ATP-BINDING PROTEIN"/>
    <property type="match status" value="1"/>
</dbReference>
<proteinExistence type="predicted"/>
<gene>
    <name evidence="5" type="ORF">ACFPM7_14740</name>
</gene>
<dbReference type="EMBL" id="JBHSKF010000006">
    <property type="protein sequence ID" value="MFC5288315.1"/>
    <property type="molecule type" value="Genomic_DNA"/>
</dbReference>
<dbReference type="PROSITE" id="PS50893">
    <property type="entry name" value="ABC_TRANSPORTER_2"/>
    <property type="match status" value="1"/>
</dbReference>
<sequence length="272" mass="28968">MERLTAPAPATAPAAAPATPLLEVAELTLRFGGVTALNGVGFTVGHGELLAVIGPNGAGKTSVFNCLNGVYRPQGGRIALDGTSLVGRAPAAIAGLGVARTFQNLGLFQHLSLVDNLMLGRHHLMRTGFLAGMAWWGRAKREEVEHRAAVEDVVELLELEPYRRTPAGLLPYGVAKRAELGRALAMEPRLLLLDEPVAGMNVEETEDMARYLVQARRELGLAMILVEHDMRLVMDLADRVVALDFGVAIAAGTPAQVREDPRVIEAYLGGGA</sequence>
<reference evidence="6" key="1">
    <citation type="journal article" date="2019" name="Int. J. Syst. Evol. Microbiol.">
        <title>The Global Catalogue of Microorganisms (GCM) 10K type strain sequencing project: providing services to taxonomists for standard genome sequencing and annotation.</title>
        <authorList>
            <consortium name="The Broad Institute Genomics Platform"/>
            <consortium name="The Broad Institute Genome Sequencing Center for Infectious Disease"/>
            <person name="Wu L."/>
            <person name="Ma J."/>
        </authorList>
    </citation>
    <scope>NUCLEOTIDE SEQUENCE [LARGE SCALE GENOMIC DNA]</scope>
    <source>
        <strain evidence="6">CCUG 59778</strain>
    </source>
</reference>
<dbReference type="Proteomes" id="UP001596157">
    <property type="component" value="Unassembled WGS sequence"/>
</dbReference>
<organism evidence="5 6">
    <name type="scientific">Actinokineospora guangxiensis</name>
    <dbReference type="NCBI Taxonomy" id="1490288"/>
    <lineage>
        <taxon>Bacteria</taxon>
        <taxon>Bacillati</taxon>
        <taxon>Actinomycetota</taxon>
        <taxon>Actinomycetes</taxon>
        <taxon>Pseudonocardiales</taxon>
        <taxon>Pseudonocardiaceae</taxon>
        <taxon>Actinokineospora</taxon>
    </lineage>
</organism>
<dbReference type="Gene3D" id="3.40.50.300">
    <property type="entry name" value="P-loop containing nucleotide triphosphate hydrolases"/>
    <property type="match status" value="1"/>
</dbReference>
<accession>A0ABW0EQM2</accession>
<dbReference type="PANTHER" id="PTHR45772">
    <property type="entry name" value="CONSERVED COMPONENT OF ABC TRANSPORTER FOR NATURAL AMINO ACIDS-RELATED"/>
    <property type="match status" value="1"/>
</dbReference>
<evidence type="ECO:0000256" key="2">
    <source>
        <dbReference type="ARBA" id="ARBA00022741"/>
    </source>
</evidence>